<protein>
    <recommendedName>
        <fullName evidence="1">C-type lectin domain-containing protein</fullName>
    </recommendedName>
</protein>
<feature type="domain" description="C-type lectin" evidence="1">
    <location>
        <begin position="45"/>
        <end position="116"/>
    </location>
</feature>
<sequence length="116" mass="13693">MPHYRTAKTFVNSFHALQLKGMLSSKILLLSFILFSGTVRIKVIKENLTWEEAYNYCQANHTRLLQIEHKKDQEAVEQWLNSTDVESNLFWIGLRQSRVFGFWIWSNTACQNLIAW</sequence>
<organism evidence="2 3">
    <name type="scientific">Mastacembelus armatus</name>
    <name type="common">zig-zag eel</name>
    <dbReference type="NCBI Taxonomy" id="205130"/>
    <lineage>
        <taxon>Eukaryota</taxon>
        <taxon>Metazoa</taxon>
        <taxon>Chordata</taxon>
        <taxon>Craniata</taxon>
        <taxon>Vertebrata</taxon>
        <taxon>Euteleostomi</taxon>
        <taxon>Actinopterygii</taxon>
        <taxon>Neopterygii</taxon>
        <taxon>Teleostei</taxon>
        <taxon>Neoteleostei</taxon>
        <taxon>Acanthomorphata</taxon>
        <taxon>Anabantaria</taxon>
        <taxon>Synbranchiformes</taxon>
        <taxon>Mastacembelidae</taxon>
        <taxon>Mastacembelus</taxon>
    </lineage>
</organism>
<dbReference type="PANTHER" id="PTHR45784:SF3">
    <property type="entry name" value="C-TYPE LECTIN DOMAIN FAMILY 4 MEMBER K-LIKE-RELATED"/>
    <property type="match status" value="1"/>
</dbReference>
<reference evidence="2" key="2">
    <citation type="submission" date="2025-09" db="UniProtKB">
        <authorList>
            <consortium name="Ensembl"/>
        </authorList>
    </citation>
    <scope>IDENTIFICATION</scope>
</reference>
<dbReference type="SUPFAM" id="SSF56436">
    <property type="entry name" value="C-type lectin-like"/>
    <property type="match status" value="1"/>
</dbReference>
<evidence type="ECO:0000313" key="3">
    <source>
        <dbReference type="Proteomes" id="UP000261640"/>
    </source>
</evidence>
<accession>A0A7N8YHE5</accession>
<dbReference type="GeneTree" id="ENSGT00940000168532"/>
<dbReference type="InterPro" id="IPR016187">
    <property type="entry name" value="CTDL_fold"/>
</dbReference>
<dbReference type="InterPro" id="IPR001304">
    <property type="entry name" value="C-type_lectin-like"/>
</dbReference>
<dbReference type="PANTHER" id="PTHR45784">
    <property type="entry name" value="C-TYPE LECTIN DOMAIN FAMILY 20 MEMBER A-RELATED"/>
    <property type="match status" value="1"/>
</dbReference>
<dbReference type="AlphaFoldDB" id="A0A7N8YHE5"/>
<dbReference type="Pfam" id="PF00059">
    <property type="entry name" value="Lectin_C"/>
    <property type="match status" value="1"/>
</dbReference>
<evidence type="ECO:0000259" key="1">
    <source>
        <dbReference type="PROSITE" id="PS50041"/>
    </source>
</evidence>
<dbReference type="CDD" id="cd00037">
    <property type="entry name" value="CLECT"/>
    <property type="match status" value="1"/>
</dbReference>
<keyword evidence="3" id="KW-1185">Reference proteome</keyword>
<dbReference type="PROSITE" id="PS50041">
    <property type="entry name" value="C_TYPE_LECTIN_2"/>
    <property type="match status" value="1"/>
</dbReference>
<dbReference type="Gene3D" id="3.10.100.10">
    <property type="entry name" value="Mannose-Binding Protein A, subunit A"/>
    <property type="match status" value="1"/>
</dbReference>
<dbReference type="Proteomes" id="UP000261640">
    <property type="component" value="Unplaced"/>
</dbReference>
<dbReference type="InterPro" id="IPR016186">
    <property type="entry name" value="C-type_lectin-like/link_sf"/>
</dbReference>
<evidence type="ECO:0000313" key="2">
    <source>
        <dbReference type="Ensembl" id="ENSMAMP00000063168.1"/>
    </source>
</evidence>
<proteinExistence type="predicted"/>
<name>A0A7N8YHE5_9TELE</name>
<reference evidence="2" key="1">
    <citation type="submission" date="2025-08" db="UniProtKB">
        <authorList>
            <consortium name="Ensembl"/>
        </authorList>
    </citation>
    <scope>IDENTIFICATION</scope>
</reference>
<dbReference type="InParanoid" id="A0A7N8YHE5"/>
<dbReference type="Ensembl" id="ENSMAMT00000038635.1">
    <property type="protein sequence ID" value="ENSMAMP00000063168.1"/>
    <property type="gene ID" value="ENSMAMG00000026664.1"/>
</dbReference>